<evidence type="ECO:0000256" key="1">
    <source>
        <dbReference type="ARBA" id="ARBA00023159"/>
    </source>
</evidence>
<dbReference type="InterPro" id="IPR014710">
    <property type="entry name" value="RmlC-like_jellyroll"/>
</dbReference>
<feature type="transmembrane region" description="Helical" evidence="2">
    <location>
        <begin position="463"/>
        <end position="485"/>
    </location>
</feature>
<dbReference type="SMART" id="SM00100">
    <property type="entry name" value="cNMP"/>
    <property type="match status" value="2"/>
</dbReference>
<dbReference type="PROSITE" id="PS00889">
    <property type="entry name" value="CNMP_BINDING_2"/>
    <property type="match status" value="1"/>
</dbReference>
<dbReference type="Proteomes" id="UP001596108">
    <property type="component" value="Unassembled WGS sequence"/>
</dbReference>
<feature type="transmembrane region" description="Helical" evidence="2">
    <location>
        <begin position="320"/>
        <end position="339"/>
    </location>
</feature>
<keyword evidence="2" id="KW-0472">Membrane</keyword>
<feature type="transmembrane region" description="Helical" evidence="2">
    <location>
        <begin position="524"/>
        <end position="542"/>
    </location>
</feature>
<dbReference type="PROSITE" id="PS50042">
    <property type="entry name" value="CNMP_BINDING_3"/>
    <property type="match status" value="2"/>
</dbReference>
<dbReference type="InterPro" id="IPR018488">
    <property type="entry name" value="cNMP-bd_CS"/>
</dbReference>
<dbReference type="InterPro" id="IPR000595">
    <property type="entry name" value="cNMP-bd_dom"/>
</dbReference>
<keyword evidence="1" id="KW-0010">Activator</keyword>
<accession>A0ABW0R145</accession>
<dbReference type="SUPFAM" id="SSF51206">
    <property type="entry name" value="cAMP-binding domain-like"/>
    <property type="match status" value="2"/>
</dbReference>
<proteinExistence type="predicted"/>
<dbReference type="Pfam" id="PF13367">
    <property type="entry name" value="PrsW-protease"/>
    <property type="match status" value="1"/>
</dbReference>
<protein>
    <submittedName>
        <fullName evidence="4">Cyclic nucleotide-binding domain-containing protein</fullName>
    </submittedName>
</protein>
<dbReference type="RefSeq" id="WP_378112897.1">
    <property type="nucleotide sequence ID" value="NZ_JBHSNC010000048.1"/>
</dbReference>
<name>A0ABW0R145_9BACL</name>
<reference evidence="5" key="1">
    <citation type="journal article" date="2019" name="Int. J. Syst. Evol. Microbiol.">
        <title>The Global Catalogue of Microorganisms (GCM) 10K type strain sequencing project: providing services to taxonomists for standard genome sequencing and annotation.</title>
        <authorList>
            <consortium name="The Broad Institute Genomics Platform"/>
            <consortium name="The Broad Institute Genome Sequencing Center for Infectious Disease"/>
            <person name="Wu L."/>
            <person name="Ma J."/>
        </authorList>
    </citation>
    <scope>NUCLEOTIDE SEQUENCE [LARGE SCALE GENOMIC DNA]</scope>
    <source>
        <strain evidence="5">CGMCC 1.18578</strain>
    </source>
</reference>
<dbReference type="Pfam" id="PF00027">
    <property type="entry name" value="cNMP_binding"/>
    <property type="match status" value="2"/>
</dbReference>
<dbReference type="InterPro" id="IPR050503">
    <property type="entry name" value="cAMP-dep_PK_reg_su-like"/>
</dbReference>
<evidence type="ECO:0000259" key="3">
    <source>
        <dbReference type="PROSITE" id="PS50042"/>
    </source>
</evidence>
<feature type="transmembrane region" description="Helical" evidence="2">
    <location>
        <begin position="351"/>
        <end position="370"/>
    </location>
</feature>
<evidence type="ECO:0000256" key="2">
    <source>
        <dbReference type="SAM" id="Phobius"/>
    </source>
</evidence>
<keyword evidence="2" id="KW-1133">Transmembrane helix</keyword>
<evidence type="ECO:0000313" key="5">
    <source>
        <dbReference type="Proteomes" id="UP001596108"/>
    </source>
</evidence>
<gene>
    <name evidence="4" type="ORF">ACFPQ4_16110</name>
</gene>
<evidence type="ECO:0000313" key="4">
    <source>
        <dbReference type="EMBL" id="MFC5530954.1"/>
    </source>
</evidence>
<feature type="transmembrane region" description="Helical" evidence="2">
    <location>
        <begin position="296"/>
        <end position="314"/>
    </location>
</feature>
<dbReference type="Gene3D" id="2.60.120.10">
    <property type="entry name" value="Jelly Rolls"/>
    <property type="match status" value="2"/>
</dbReference>
<feature type="transmembrane region" description="Helical" evidence="2">
    <location>
        <begin position="422"/>
        <end position="443"/>
    </location>
</feature>
<organism evidence="4 5">
    <name type="scientific">Cohnella yongneupensis</name>
    <dbReference type="NCBI Taxonomy" id="425006"/>
    <lineage>
        <taxon>Bacteria</taxon>
        <taxon>Bacillati</taxon>
        <taxon>Bacillota</taxon>
        <taxon>Bacilli</taxon>
        <taxon>Bacillales</taxon>
        <taxon>Paenibacillaceae</taxon>
        <taxon>Cohnella</taxon>
    </lineage>
</organism>
<dbReference type="InterPro" id="IPR026898">
    <property type="entry name" value="PrsW"/>
</dbReference>
<dbReference type="InterPro" id="IPR018490">
    <property type="entry name" value="cNMP-bd_dom_sf"/>
</dbReference>
<dbReference type="PANTHER" id="PTHR11635:SF165">
    <property type="entry name" value="CAMP_CGMP-DEPENDENT 3',5'-CAMP_CGMP PHOSPHODIESTERASE B"/>
    <property type="match status" value="1"/>
</dbReference>
<dbReference type="CDD" id="cd00038">
    <property type="entry name" value="CAP_ED"/>
    <property type="match status" value="2"/>
</dbReference>
<comment type="caution">
    <text evidence="4">The sequence shown here is derived from an EMBL/GenBank/DDBJ whole genome shotgun (WGS) entry which is preliminary data.</text>
</comment>
<keyword evidence="5" id="KW-1185">Reference proteome</keyword>
<keyword evidence="2" id="KW-0812">Transmembrane</keyword>
<sequence length="603" mass="65907">MSYASAFAFLREHNLLHGVPEHELSDTASAIETVMFADGQPLVVEGEASNDCFFVSDGKVQVTSRNLIGNTVLLAELGPGSLVGEIGLLRNERRSARVTAIGDVTALRLDRPTFDRLAVSSPLFHESLLLTVRIRMIHRLLRNASIWSAIPDAELRGLAEITKIKKVSKGETIVKAGELVEQFYMISEGRLEARDAKKRRTTLLNGDFFGETGVLTDTSSELEIVAAEDSELLVMGKSEFHYILSYYAPVRAQFMEILRIRSPHLLSKVTPDIGEAPKADETKSVLPKAKERWVELLLWLGGAFVALSLTAMFLKNDWLNYAALVIGGIVGPVTFVSYIRSHQLLGFGQARLGMIFAISAIVAVPLAWYVEREWLFGEGAAPFHFGPITLPLSISVIEESAKLIVCIALVRSRQMHFLMDAVVFGAAAGMGFAAIESVIYGWAHIGDASSVGMLSVLWMRALLSPFGHGTWTAIATAGIWVGFAALKSKSRLWSKVSGAIVLLAIVIALHAMWDYHLATGLAKMGMMVAVGCVGLTLLYALIRAGKREEFHAFATLNPYVQEALSHVDPSDYNASELHCEGCGTVSPRETRYCARCGRALRIK</sequence>
<feature type="domain" description="Cyclic nucleotide-binding" evidence="3">
    <location>
        <begin position="15"/>
        <end position="117"/>
    </location>
</feature>
<dbReference type="EMBL" id="JBHSNC010000048">
    <property type="protein sequence ID" value="MFC5530954.1"/>
    <property type="molecule type" value="Genomic_DNA"/>
</dbReference>
<feature type="transmembrane region" description="Helical" evidence="2">
    <location>
        <begin position="492"/>
        <end position="512"/>
    </location>
</feature>
<dbReference type="PANTHER" id="PTHR11635">
    <property type="entry name" value="CAMP-DEPENDENT PROTEIN KINASE REGULATORY CHAIN"/>
    <property type="match status" value="1"/>
</dbReference>
<feature type="domain" description="Cyclic nucleotide-binding" evidence="3">
    <location>
        <begin position="146"/>
        <end position="244"/>
    </location>
</feature>